<feature type="compositionally biased region" description="Polar residues" evidence="1">
    <location>
        <begin position="1"/>
        <end position="11"/>
    </location>
</feature>
<keyword evidence="2" id="KW-0812">Transmembrane</keyword>
<keyword evidence="4" id="KW-1185">Reference proteome</keyword>
<keyword evidence="2" id="KW-0472">Membrane</keyword>
<evidence type="ECO:0000256" key="2">
    <source>
        <dbReference type="SAM" id="Phobius"/>
    </source>
</evidence>
<dbReference type="EMBL" id="KZ679256">
    <property type="protein sequence ID" value="PTB46777.1"/>
    <property type="molecule type" value="Genomic_DNA"/>
</dbReference>
<protein>
    <submittedName>
        <fullName evidence="3">Uncharacterized protein</fullName>
    </submittedName>
</protein>
<reference evidence="3 4" key="1">
    <citation type="submission" date="2016-07" db="EMBL/GenBank/DDBJ databases">
        <title>Multiple horizontal gene transfer events from other fungi enriched the ability of initially mycotrophic Trichoderma (Ascomycota) to feed on dead plant biomass.</title>
        <authorList>
            <consortium name="DOE Joint Genome Institute"/>
            <person name="Aerts A."/>
            <person name="Atanasova L."/>
            <person name="Chenthamara K."/>
            <person name="Zhang J."/>
            <person name="Grujic M."/>
            <person name="Henrissat B."/>
            <person name="Kuo A."/>
            <person name="Salamov A."/>
            <person name="Lipzen A."/>
            <person name="Labutti K."/>
            <person name="Barry K."/>
            <person name="Miao Y."/>
            <person name="Rahimi M.J."/>
            <person name="Shen Q."/>
            <person name="Grigoriev I.V."/>
            <person name="Kubicek C.P."/>
            <person name="Druzhinina I.S."/>
        </authorList>
    </citation>
    <scope>NUCLEOTIDE SEQUENCE [LARGE SCALE GENOMIC DNA]</scope>
    <source>
        <strain evidence="3 4">CBS 433.97</strain>
    </source>
</reference>
<dbReference type="Proteomes" id="UP000240493">
    <property type="component" value="Unassembled WGS sequence"/>
</dbReference>
<dbReference type="AlphaFoldDB" id="A0A2T3ZPQ3"/>
<evidence type="ECO:0000313" key="3">
    <source>
        <dbReference type="EMBL" id="PTB46777.1"/>
    </source>
</evidence>
<evidence type="ECO:0000313" key="4">
    <source>
        <dbReference type="Proteomes" id="UP000240493"/>
    </source>
</evidence>
<feature type="region of interest" description="Disordered" evidence="1">
    <location>
        <begin position="1"/>
        <end position="33"/>
    </location>
</feature>
<gene>
    <name evidence="3" type="ORF">M441DRAFT_224358</name>
</gene>
<sequence length="65" mass="7007">MLNGSIKSCVSQEGELAPEDPNSNGAANRDGRGDDNLDPLFLPSFSFSLFLCIVYLFFPNSAPLP</sequence>
<proteinExistence type="predicted"/>
<keyword evidence="2" id="KW-1133">Transmembrane helix</keyword>
<name>A0A2T3ZPQ3_TRIA4</name>
<feature type="transmembrane region" description="Helical" evidence="2">
    <location>
        <begin position="40"/>
        <end position="58"/>
    </location>
</feature>
<organism evidence="3 4">
    <name type="scientific">Trichoderma asperellum (strain ATCC 204424 / CBS 433.97 / NBRC 101777)</name>
    <dbReference type="NCBI Taxonomy" id="1042311"/>
    <lineage>
        <taxon>Eukaryota</taxon>
        <taxon>Fungi</taxon>
        <taxon>Dikarya</taxon>
        <taxon>Ascomycota</taxon>
        <taxon>Pezizomycotina</taxon>
        <taxon>Sordariomycetes</taxon>
        <taxon>Hypocreomycetidae</taxon>
        <taxon>Hypocreales</taxon>
        <taxon>Hypocreaceae</taxon>
        <taxon>Trichoderma</taxon>
    </lineage>
</organism>
<accession>A0A2T3ZPQ3</accession>
<evidence type="ECO:0000256" key="1">
    <source>
        <dbReference type="SAM" id="MobiDB-lite"/>
    </source>
</evidence>